<evidence type="ECO:0000313" key="7">
    <source>
        <dbReference type="Proteomes" id="UP001367508"/>
    </source>
</evidence>
<dbReference type="InterPro" id="IPR005824">
    <property type="entry name" value="KOW"/>
</dbReference>
<feature type="compositionally biased region" description="Basic and acidic residues" evidence="4">
    <location>
        <begin position="23"/>
        <end position="47"/>
    </location>
</feature>
<proteinExistence type="inferred from homology"/>
<dbReference type="Gene3D" id="2.30.30.140">
    <property type="match status" value="1"/>
</dbReference>
<evidence type="ECO:0000256" key="3">
    <source>
        <dbReference type="ARBA" id="ARBA00023242"/>
    </source>
</evidence>
<gene>
    <name evidence="6" type="ORF">VNO77_41880</name>
</gene>
<feature type="domain" description="G-patch" evidence="5">
    <location>
        <begin position="169"/>
        <end position="215"/>
    </location>
</feature>
<dbReference type="GO" id="GO:0005681">
    <property type="term" value="C:spliceosomal complex"/>
    <property type="evidence" value="ECO:0007669"/>
    <property type="project" value="TreeGrafter"/>
</dbReference>
<feature type="compositionally biased region" description="Low complexity" evidence="4">
    <location>
        <begin position="1"/>
        <end position="22"/>
    </location>
</feature>
<dbReference type="InterPro" id="IPR045166">
    <property type="entry name" value="Spp2-like"/>
</dbReference>
<comment type="subcellular location">
    <subcellularLocation>
        <location evidence="1">Nucleus</location>
    </subcellularLocation>
</comment>
<keyword evidence="3" id="KW-0539">Nucleus</keyword>
<dbReference type="EMBL" id="JAYMYQ010000010">
    <property type="protein sequence ID" value="KAK7308278.1"/>
    <property type="molecule type" value="Genomic_DNA"/>
</dbReference>
<dbReference type="Pfam" id="PF25088">
    <property type="entry name" value="GPKOW_C"/>
    <property type="match status" value="1"/>
</dbReference>
<evidence type="ECO:0000259" key="5">
    <source>
        <dbReference type="PROSITE" id="PS50174"/>
    </source>
</evidence>
<protein>
    <recommendedName>
        <fullName evidence="5">G-patch domain-containing protein</fullName>
    </recommendedName>
</protein>
<dbReference type="GO" id="GO:0003676">
    <property type="term" value="F:nucleic acid binding"/>
    <property type="evidence" value="ECO:0007669"/>
    <property type="project" value="InterPro"/>
</dbReference>
<keyword evidence="7" id="KW-1185">Reference proteome</keyword>
<comment type="similarity">
    <text evidence="2">Belongs to the MOS2 family.</text>
</comment>
<feature type="region of interest" description="Disordered" evidence="4">
    <location>
        <begin position="308"/>
        <end position="327"/>
    </location>
</feature>
<name>A0AAN9K1N1_CANGL</name>
<evidence type="ECO:0000256" key="1">
    <source>
        <dbReference type="ARBA" id="ARBA00004123"/>
    </source>
</evidence>
<feature type="region of interest" description="Disordered" evidence="4">
    <location>
        <begin position="1"/>
        <end position="66"/>
    </location>
</feature>
<dbReference type="SMART" id="SM00443">
    <property type="entry name" value="G_patch"/>
    <property type="match status" value="1"/>
</dbReference>
<dbReference type="SMART" id="SM00739">
    <property type="entry name" value="KOW"/>
    <property type="match status" value="2"/>
</dbReference>
<dbReference type="GO" id="GO:0000398">
    <property type="term" value="P:mRNA splicing, via spliceosome"/>
    <property type="evidence" value="ECO:0007669"/>
    <property type="project" value="InterPro"/>
</dbReference>
<dbReference type="InterPro" id="IPR000467">
    <property type="entry name" value="G_patch_dom"/>
</dbReference>
<dbReference type="InterPro" id="IPR026822">
    <property type="entry name" value="Spp2/MOS2_G-patch"/>
</dbReference>
<dbReference type="PROSITE" id="PS50174">
    <property type="entry name" value="G_PATCH"/>
    <property type="match status" value="1"/>
</dbReference>
<dbReference type="Pfam" id="PF12656">
    <property type="entry name" value="G-patch_2"/>
    <property type="match status" value="1"/>
</dbReference>
<reference evidence="6 7" key="1">
    <citation type="submission" date="2024-01" db="EMBL/GenBank/DDBJ databases">
        <title>The genomes of 5 underutilized Papilionoideae crops provide insights into root nodulation and disease resistanc.</title>
        <authorList>
            <person name="Jiang F."/>
        </authorList>
    </citation>
    <scope>NUCLEOTIDE SEQUENCE [LARGE SCALE GENOMIC DNA]</scope>
    <source>
        <strain evidence="6">LVBAO_FW01</strain>
        <tissue evidence="6">Leaves</tissue>
    </source>
</reference>
<organism evidence="6 7">
    <name type="scientific">Canavalia gladiata</name>
    <name type="common">Sword bean</name>
    <name type="synonym">Dolichos gladiatus</name>
    <dbReference type="NCBI Taxonomy" id="3824"/>
    <lineage>
        <taxon>Eukaryota</taxon>
        <taxon>Viridiplantae</taxon>
        <taxon>Streptophyta</taxon>
        <taxon>Embryophyta</taxon>
        <taxon>Tracheophyta</taxon>
        <taxon>Spermatophyta</taxon>
        <taxon>Magnoliopsida</taxon>
        <taxon>eudicotyledons</taxon>
        <taxon>Gunneridae</taxon>
        <taxon>Pentapetalae</taxon>
        <taxon>rosids</taxon>
        <taxon>fabids</taxon>
        <taxon>Fabales</taxon>
        <taxon>Fabaceae</taxon>
        <taxon>Papilionoideae</taxon>
        <taxon>50 kb inversion clade</taxon>
        <taxon>NPAAA clade</taxon>
        <taxon>indigoferoid/millettioid clade</taxon>
        <taxon>Phaseoleae</taxon>
        <taxon>Canavalia</taxon>
    </lineage>
</organism>
<dbReference type="PANTHER" id="PTHR15818:SF2">
    <property type="entry name" value="G-PATCH DOMAIN AND KOW MOTIFS-CONTAINING PROTEIN"/>
    <property type="match status" value="1"/>
</dbReference>
<comment type="caution">
    <text evidence="6">The sequence shown here is derived from an EMBL/GenBank/DDBJ whole genome shotgun (WGS) entry which is preliminary data.</text>
</comment>
<dbReference type="AlphaFoldDB" id="A0AAN9K1N1"/>
<sequence length="518" mass="57720">MKLSFSISSSKPSSKPNSIKPSHTFDDSSTKQNDDVASKHLITEFDPSKPPTHSAPKTLIPPIQNQWRPLKKMKNLHLPITTDNSESLAFEHDTASVAAEPGSDMSYGLNLRSNQKLDGEDNGGNDNIEDIAETRRRVPAETVMLQKFKDDLQRLPEDQGFDEFKDVPVEGFGAALLAGYGWTEGMGIGKNAKDDVKVVEIKRRTAKEGLGFVGDISAPIRSDKDKSKEKKKKEEKEGVKEKVVRIVEGRDAGSKGSVVSRIGDDWLVLKLSSNGEKVKVKVDDVAELGSAEEERFLRKLRELKIQDRGSKSKRGRDEGRREVEEKKVDVSRREERRVDVKKISWLTSHIRVRVVSRDLKGGRLYLKKGEVLDVVGPTTCDISMDESREIVQGVSQDVLETALPRRGGPVLVLSGKHKGVFGSLVERDLDREIAVVRDADTHELLNVKLEQIAEYIGDPSLFTMTWGHNTDIRACGLVEYKPPKHSTLHHSPSVLHITLHFQREPLAKAGNAIAIERC</sequence>
<dbReference type="Proteomes" id="UP001367508">
    <property type="component" value="Unassembled WGS sequence"/>
</dbReference>
<evidence type="ECO:0000256" key="2">
    <source>
        <dbReference type="ARBA" id="ARBA00010966"/>
    </source>
</evidence>
<evidence type="ECO:0000256" key="4">
    <source>
        <dbReference type="SAM" id="MobiDB-lite"/>
    </source>
</evidence>
<accession>A0AAN9K1N1</accession>
<dbReference type="PANTHER" id="PTHR15818">
    <property type="entry name" value="G PATCH AND KOW-CONTAINING"/>
    <property type="match status" value="1"/>
</dbReference>
<evidence type="ECO:0000313" key="6">
    <source>
        <dbReference type="EMBL" id="KAK7308278.1"/>
    </source>
</evidence>